<protein>
    <submittedName>
        <fullName evidence="2">TIR domain-containing protein</fullName>
    </submittedName>
</protein>
<name>A0ABW5YV07_9SPHI</name>
<gene>
    <name evidence="2" type="ORF">ACFS6I_09900</name>
</gene>
<organism evidence="2 3">
    <name type="scientific">Sphingobacterium anhuiense</name>
    <dbReference type="NCBI Taxonomy" id="493780"/>
    <lineage>
        <taxon>Bacteria</taxon>
        <taxon>Pseudomonadati</taxon>
        <taxon>Bacteroidota</taxon>
        <taxon>Sphingobacteriia</taxon>
        <taxon>Sphingobacteriales</taxon>
        <taxon>Sphingobacteriaceae</taxon>
        <taxon>Sphingobacterium</taxon>
    </lineage>
</organism>
<dbReference type="RefSeq" id="WP_380920072.1">
    <property type="nucleotide sequence ID" value="NZ_JBHUPE010000004.1"/>
</dbReference>
<evidence type="ECO:0000313" key="2">
    <source>
        <dbReference type="EMBL" id="MFD2904237.1"/>
    </source>
</evidence>
<dbReference type="InterPro" id="IPR000157">
    <property type="entry name" value="TIR_dom"/>
</dbReference>
<evidence type="ECO:0000313" key="3">
    <source>
        <dbReference type="Proteomes" id="UP001597509"/>
    </source>
</evidence>
<dbReference type="Gene3D" id="2.160.20.80">
    <property type="entry name" value="E3 ubiquitin-protein ligase SopA"/>
    <property type="match status" value="2"/>
</dbReference>
<comment type="caution">
    <text evidence="2">The sequence shown here is derived from an EMBL/GenBank/DDBJ whole genome shotgun (WGS) entry which is preliminary data.</text>
</comment>
<dbReference type="SUPFAM" id="SSF141571">
    <property type="entry name" value="Pentapeptide repeat-like"/>
    <property type="match status" value="1"/>
</dbReference>
<proteinExistence type="predicted"/>
<dbReference type="EMBL" id="JBHUPE010000004">
    <property type="protein sequence ID" value="MFD2904237.1"/>
    <property type="molecule type" value="Genomic_DNA"/>
</dbReference>
<evidence type="ECO:0000259" key="1">
    <source>
        <dbReference type="PROSITE" id="PS50104"/>
    </source>
</evidence>
<keyword evidence="3" id="KW-1185">Reference proteome</keyword>
<reference evidence="3" key="1">
    <citation type="journal article" date="2019" name="Int. J. Syst. Evol. Microbiol.">
        <title>The Global Catalogue of Microorganisms (GCM) 10K type strain sequencing project: providing services to taxonomists for standard genome sequencing and annotation.</title>
        <authorList>
            <consortium name="The Broad Institute Genomics Platform"/>
            <consortium name="The Broad Institute Genome Sequencing Center for Infectious Disease"/>
            <person name="Wu L."/>
            <person name="Ma J."/>
        </authorList>
    </citation>
    <scope>NUCLEOTIDE SEQUENCE [LARGE SCALE GENOMIC DNA]</scope>
    <source>
        <strain evidence="3">KCTC 22209</strain>
    </source>
</reference>
<dbReference type="Pfam" id="PF13676">
    <property type="entry name" value="TIR_2"/>
    <property type="match status" value="1"/>
</dbReference>
<dbReference type="Proteomes" id="UP001597509">
    <property type="component" value="Unassembled WGS sequence"/>
</dbReference>
<dbReference type="SUPFAM" id="SSF52200">
    <property type="entry name" value="Toll/Interleukin receptor TIR domain"/>
    <property type="match status" value="1"/>
</dbReference>
<dbReference type="PROSITE" id="PS50104">
    <property type="entry name" value="TIR"/>
    <property type="match status" value="1"/>
</dbReference>
<accession>A0ABW5YV07</accession>
<dbReference type="InterPro" id="IPR035897">
    <property type="entry name" value="Toll_tir_struct_dom_sf"/>
</dbReference>
<sequence>MKKQTLSKYDQESVSIYIRNIDPKKIIAKSFKEKNNFEPAIGIKFYTFKSIHFTGDFKGFIFKNCKFKDCTFENVFGFFLYFKKCIFSDCEFKNSRFSHGQFGWTELSFQNCKFINVEIDEGDLDNSLFNNCSFKSLKVAEDLFNVEFNSCYIQESYFSGIAYYSSLEETDKNTQDVTFSSCTILDTFFTNIDFRNSSFIDCSMFSSSFLSCILSNSSFNFGIKELEPSYSTMDFQTILKSNLTNRTLLKFIFNIHSLDYKEKIKEITSEYYCKKLFISYSFKDRLFASTLNEVLKKNGIKTFLWEKDAPGGQNLEDIMTKNITEHDIILFIASKHSLKSKACQFELTAGCKKQEETWNNVFFPIHIDSYIFEVQRNKIRPIEKADEYWKNIEELKRINSQDFAQFANLSLINKIEFEEAVLIKIVKEIQIMK</sequence>
<dbReference type="Gene3D" id="3.40.50.10140">
    <property type="entry name" value="Toll/interleukin-1 receptor homology (TIR) domain"/>
    <property type="match status" value="1"/>
</dbReference>
<feature type="domain" description="TIR" evidence="1">
    <location>
        <begin position="272"/>
        <end position="396"/>
    </location>
</feature>